<evidence type="ECO:0000256" key="1">
    <source>
        <dbReference type="ARBA" id="ARBA00004618"/>
    </source>
</evidence>
<name>A0A0E3PX07_METMZ</name>
<gene>
    <name evidence="6" type="ORF">MSMAW_0874</name>
</gene>
<dbReference type="GO" id="GO:0097589">
    <property type="term" value="C:archaeal-type flagellum"/>
    <property type="evidence" value="ECO:0007669"/>
    <property type="project" value="UniProtKB-SubCell"/>
</dbReference>
<comment type="similarity">
    <text evidence="2 4">Belongs to the archaeal flagellin family.</text>
</comment>
<dbReference type="HOGENOM" id="CLU_084671_1_0_2"/>
<keyword evidence="3 4" id="KW-0974">Archaeal flagellum</keyword>
<dbReference type="Proteomes" id="UP000033058">
    <property type="component" value="Chromosome"/>
</dbReference>
<dbReference type="GO" id="GO:0005198">
    <property type="term" value="F:structural molecule activity"/>
    <property type="evidence" value="ECO:0007669"/>
    <property type="project" value="InterPro"/>
</dbReference>
<dbReference type="EMBL" id="CP009509">
    <property type="protein sequence ID" value="AKB39865.1"/>
    <property type="molecule type" value="Genomic_DNA"/>
</dbReference>
<evidence type="ECO:0000256" key="3">
    <source>
        <dbReference type="ARBA" id="ARBA00022440"/>
    </source>
</evidence>
<dbReference type="GO" id="GO:0097588">
    <property type="term" value="P:archaeal or bacterial-type flagellum-dependent cell motility"/>
    <property type="evidence" value="ECO:0007669"/>
    <property type="project" value="InterPro"/>
</dbReference>
<accession>A0A0E3PX07</accession>
<keyword evidence="6" id="KW-0282">Flagellum</keyword>
<dbReference type="InterPro" id="IPR002774">
    <property type="entry name" value="Flagellin_arc-type"/>
</dbReference>
<protein>
    <recommendedName>
        <fullName evidence="4">Flagellin</fullName>
    </recommendedName>
</protein>
<dbReference type="PANTHER" id="PTHR35903">
    <property type="entry name" value="FLAGELLIN B1"/>
    <property type="match status" value="1"/>
</dbReference>
<evidence type="ECO:0000313" key="6">
    <source>
        <dbReference type="EMBL" id="AKB39865.1"/>
    </source>
</evidence>
<comment type="subcellular location">
    <subcellularLocation>
        <location evidence="1 4">Archaeal flagellum</location>
    </subcellularLocation>
</comment>
<evidence type="ECO:0000313" key="7">
    <source>
        <dbReference type="Proteomes" id="UP000033058"/>
    </source>
</evidence>
<dbReference type="Pfam" id="PF01917">
    <property type="entry name" value="Flagellin_arch-type"/>
    <property type="match status" value="1"/>
</dbReference>
<dbReference type="RefSeq" id="WP_048038700.1">
    <property type="nucleotide sequence ID" value="NZ_CP009509.1"/>
</dbReference>
<evidence type="ECO:0000256" key="4">
    <source>
        <dbReference type="RuleBase" id="RU361282"/>
    </source>
</evidence>
<dbReference type="GeneID" id="24850516"/>
<sequence length="221" mass="23205">MKGIFSIFRKDDRAFTGLESAIVLTAFVVVAAVFSYVVLGAGFTTSDTAKKTIDEGVKQTTSSIELAGDVIAIGGTAVSTTIITDGDPETEGDQAVTAMKSPVDKIIITLQLTAGQSPVDIGRAGNGDGSEILVVSYADSSLYEDSAAWSKEFVGENDGDDILEQHEKVKLTVTVPDNSLLANSATAPNSEFRLEIKPKVGAIVPVTRVIPAQIDPVMVLK</sequence>
<keyword evidence="5" id="KW-0812">Transmembrane</keyword>
<keyword evidence="5" id="KW-0472">Membrane</keyword>
<dbReference type="NCBIfam" id="TIGR02537">
    <property type="entry name" value="arch_flag_Nterm"/>
    <property type="match status" value="1"/>
</dbReference>
<feature type="transmembrane region" description="Helical" evidence="5">
    <location>
        <begin position="21"/>
        <end position="43"/>
    </location>
</feature>
<keyword evidence="6" id="KW-0969">Cilium</keyword>
<evidence type="ECO:0000256" key="5">
    <source>
        <dbReference type="SAM" id="Phobius"/>
    </source>
</evidence>
<dbReference type="InterPro" id="IPR013373">
    <property type="entry name" value="Flagellin/pilin_N_arc"/>
</dbReference>
<reference evidence="6 7" key="1">
    <citation type="submission" date="2014-07" db="EMBL/GenBank/DDBJ databases">
        <title>Methanogenic archaea and the global carbon cycle.</title>
        <authorList>
            <person name="Henriksen J.R."/>
            <person name="Luke J."/>
            <person name="Reinhart S."/>
            <person name="Benedict M.N."/>
            <person name="Youngblut N.D."/>
            <person name="Metcalf M.E."/>
            <person name="Whitaker R.J."/>
            <person name="Metcalf W.W."/>
        </authorList>
    </citation>
    <scope>NUCLEOTIDE SEQUENCE [LARGE SCALE GENOMIC DNA]</scope>
    <source>
        <strain evidence="6 7">WWM610</strain>
    </source>
</reference>
<keyword evidence="6" id="KW-0966">Cell projection</keyword>
<dbReference type="AlphaFoldDB" id="A0A0E3PX07"/>
<proteinExistence type="inferred from homology"/>
<dbReference type="PATRIC" id="fig|1434117.4.peg.1088"/>
<comment type="function">
    <text evidence="4">Flagellin is the subunit protein which polymerizes to form the filaments of archaeal flagella.</text>
</comment>
<dbReference type="PANTHER" id="PTHR35903:SF1">
    <property type="entry name" value="FLAGELLIN B1"/>
    <property type="match status" value="1"/>
</dbReference>
<evidence type="ECO:0000256" key="2">
    <source>
        <dbReference type="ARBA" id="ARBA00010256"/>
    </source>
</evidence>
<organism evidence="6 7">
    <name type="scientific">Methanosarcina mazei WWM610</name>
    <dbReference type="NCBI Taxonomy" id="1434117"/>
    <lineage>
        <taxon>Archaea</taxon>
        <taxon>Methanobacteriati</taxon>
        <taxon>Methanobacteriota</taxon>
        <taxon>Stenosarchaea group</taxon>
        <taxon>Methanomicrobia</taxon>
        <taxon>Methanosarcinales</taxon>
        <taxon>Methanosarcinaceae</taxon>
        <taxon>Methanosarcina</taxon>
    </lineage>
</organism>
<keyword evidence="5" id="KW-1133">Transmembrane helix</keyword>